<feature type="region of interest" description="Disordered" evidence="1">
    <location>
        <begin position="15"/>
        <end position="38"/>
    </location>
</feature>
<evidence type="ECO:0000313" key="3">
    <source>
        <dbReference type="Proteomes" id="UP000015001"/>
    </source>
</evidence>
<feature type="compositionally biased region" description="Low complexity" evidence="1">
    <location>
        <begin position="15"/>
        <end position="28"/>
    </location>
</feature>
<gene>
    <name evidence="2" type="ORF">STAFG_6437</name>
</gene>
<dbReference type="EMBL" id="AOPY01001561">
    <property type="protein sequence ID" value="EPJ36513.1"/>
    <property type="molecule type" value="Genomic_DNA"/>
</dbReference>
<name>S4MAS5_9ACTN</name>
<sequence length="115" mass="12791">MYAYKHAYCETHIGNSDSWDSDWGNSSGPFQGGDTNEASSILNKGNSYEVQFFNGTGQDWAGGHICLSRDEAYASDLSNDDFHNDNDDDRGEANDAISSHRWVNPDSNNCDRWAT</sequence>
<dbReference type="Proteomes" id="UP000015001">
    <property type="component" value="Unassembled WGS sequence"/>
</dbReference>
<feature type="region of interest" description="Disordered" evidence="1">
    <location>
        <begin position="77"/>
        <end position="102"/>
    </location>
</feature>
<keyword evidence="3" id="KW-1185">Reference proteome</keyword>
<reference evidence="2 3" key="1">
    <citation type="submission" date="2013-02" db="EMBL/GenBank/DDBJ databases">
        <title>Draft Genome Sequence of Streptomyces afghaniensis, Which Produces Compounds of the Julimycin B-Complex.</title>
        <authorList>
            <person name="Gruening B.A."/>
            <person name="Praeg A."/>
            <person name="Erxleben A."/>
            <person name="Guenther S."/>
            <person name="Fiedler H.-P."/>
            <person name="Goodfellow M."/>
            <person name="Mueller M."/>
        </authorList>
    </citation>
    <scope>NUCLEOTIDE SEQUENCE [LARGE SCALE GENOMIC DNA]</scope>
    <source>
        <strain evidence="2 3">772</strain>
    </source>
</reference>
<proteinExistence type="predicted"/>
<organism evidence="2 3">
    <name type="scientific">Streptomyces afghaniensis 772</name>
    <dbReference type="NCBI Taxonomy" id="1283301"/>
    <lineage>
        <taxon>Bacteria</taxon>
        <taxon>Bacillati</taxon>
        <taxon>Actinomycetota</taxon>
        <taxon>Actinomycetes</taxon>
        <taxon>Kitasatosporales</taxon>
        <taxon>Streptomycetaceae</taxon>
        <taxon>Streptomyces</taxon>
    </lineage>
</organism>
<dbReference type="AlphaFoldDB" id="S4MAS5"/>
<accession>S4MAS5</accession>
<evidence type="ECO:0000256" key="1">
    <source>
        <dbReference type="SAM" id="MobiDB-lite"/>
    </source>
</evidence>
<protein>
    <submittedName>
        <fullName evidence="2">Uncharacterized protein</fullName>
    </submittedName>
</protein>
<dbReference type="PATRIC" id="fig|1283301.3.peg.6391"/>
<evidence type="ECO:0000313" key="2">
    <source>
        <dbReference type="EMBL" id="EPJ36513.1"/>
    </source>
</evidence>
<comment type="caution">
    <text evidence="2">The sequence shown here is derived from an EMBL/GenBank/DDBJ whole genome shotgun (WGS) entry which is preliminary data.</text>
</comment>
<dbReference type="HOGENOM" id="CLU_142294_0_0_11"/>